<name>A0A6J7FVS8_9ZZZZ</name>
<reference evidence="2" key="1">
    <citation type="submission" date="2020-05" db="EMBL/GenBank/DDBJ databases">
        <authorList>
            <person name="Chiriac C."/>
            <person name="Salcher M."/>
            <person name="Ghai R."/>
            <person name="Kavagutti S V."/>
        </authorList>
    </citation>
    <scope>NUCLEOTIDE SEQUENCE</scope>
</reference>
<feature type="region of interest" description="Disordered" evidence="1">
    <location>
        <begin position="1"/>
        <end position="20"/>
    </location>
</feature>
<sequence length="99" mass="11294">MNQEMDVNNTTDELTLVDEETGETKHLRVVSTRRETPRNLIVIYREMNDQFVSAEPTTSADLSERYMRANGLEPLSPDEQTAFFRLVGAPDDDDDESVN</sequence>
<evidence type="ECO:0000313" key="2">
    <source>
        <dbReference type="EMBL" id="CAB4897435.1"/>
    </source>
</evidence>
<evidence type="ECO:0000256" key="1">
    <source>
        <dbReference type="SAM" id="MobiDB-lite"/>
    </source>
</evidence>
<proteinExistence type="predicted"/>
<protein>
    <submittedName>
        <fullName evidence="2">Unannotated protein</fullName>
    </submittedName>
</protein>
<accession>A0A6J7FVS8</accession>
<dbReference type="EMBL" id="CAFBMQ010000002">
    <property type="protein sequence ID" value="CAB4897435.1"/>
    <property type="molecule type" value="Genomic_DNA"/>
</dbReference>
<organism evidence="2">
    <name type="scientific">freshwater metagenome</name>
    <dbReference type="NCBI Taxonomy" id="449393"/>
    <lineage>
        <taxon>unclassified sequences</taxon>
        <taxon>metagenomes</taxon>
        <taxon>ecological metagenomes</taxon>
    </lineage>
</organism>
<gene>
    <name evidence="2" type="ORF">UFOPK3609_00096</name>
</gene>
<dbReference type="AlphaFoldDB" id="A0A6J7FVS8"/>